<dbReference type="WBParaSite" id="L893_g2811.t1">
    <property type="protein sequence ID" value="L893_g2811.t1"/>
    <property type="gene ID" value="L893_g2811"/>
</dbReference>
<organism evidence="1 2">
    <name type="scientific">Steinernema glaseri</name>
    <dbReference type="NCBI Taxonomy" id="37863"/>
    <lineage>
        <taxon>Eukaryota</taxon>
        <taxon>Metazoa</taxon>
        <taxon>Ecdysozoa</taxon>
        <taxon>Nematoda</taxon>
        <taxon>Chromadorea</taxon>
        <taxon>Rhabditida</taxon>
        <taxon>Tylenchina</taxon>
        <taxon>Panagrolaimomorpha</taxon>
        <taxon>Strongyloidoidea</taxon>
        <taxon>Steinernematidae</taxon>
        <taxon>Steinernema</taxon>
    </lineage>
</organism>
<dbReference type="Proteomes" id="UP000095287">
    <property type="component" value="Unplaced"/>
</dbReference>
<dbReference type="AlphaFoldDB" id="A0A1I7ZNP4"/>
<accession>A0A1I7ZNP4</accession>
<evidence type="ECO:0000313" key="1">
    <source>
        <dbReference type="Proteomes" id="UP000095287"/>
    </source>
</evidence>
<proteinExistence type="predicted"/>
<reference evidence="2" key="1">
    <citation type="submission" date="2016-11" db="UniProtKB">
        <authorList>
            <consortium name="WormBaseParasite"/>
        </authorList>
    </citation>
    <scope>IDENTIFICATION</scope>
</reference>
<name>A0A1I7ZNP4_9BILA</name>
<protein>
    <submittedName>
        <fullName evidence="2">Uncharacterized protein</fullName>
    </submittedName>
</protein>
<evidence type="ECO:0000313" key="2">
    <source>
        <dbReference type="WBParaSite" id="L893_g2811.t1"/>
    </source>
</evidence>
<keyword evidence="1" id="KW-1185">Reference proteome</keyword>
<sequence>MSAGKNGKNGNGTLSYGSTNKQCVNLAVFELGFDKSLFGFYGSTLRVCQVGSGEKIASNRTFWEEADLIGPLGVYGRVVHGERLLLLHESIERRHPVGCVALLALHGEEEQGRAEGDLCLVLLGTRFIVGGRSWPQGSLVTRLCMESSLTQKVTQW</sequence>